<name>A0A1S8BM02_9PEZI</name>
<sequence>MPAVRKDEPIIVIGAGAFGLSTVLHLSRAGYTNISVYEQDTQVPPRQSAANDINKIVRAEYEDPFYTDLTIKAIDAWKHPLFAPHFHATGFLHCVSGAAPAKACDTLARFRAAAETSARVAPHVEPIDGPADIRRRFWQYENGPLPGWRGYLNRFDGYANSGAALRGVYEALVTTGVRFFLGARVVEIVYDNSPGTPSSPSQKKAVGIRTADGTIHPAKRVVVACGAGASRIIPEAGKLLGVAAKSWSVAHVALSADEASALRGLPVTYARDLGFFFEPDPVTRLLKLCPMGGGFVNTNKEGVSLPPPVESSGFMPPADEKKVRELLRQTLPALADRPLVQKSLCWFADTSDSDFIIDFVPGTDGSVVLLSGDSGHGFKMFPIFGEWVKTLFGDGKQEVERWRWKGGKDGVKAGNWGGDVSWRIGDTAEFEDIRPAAGKAKL</sequence>
<comment type="caution">
    <text evidence="7">The sequence shown here is derived from an EMBL/GenBank/DDBJ whole genome shotgun (WGS) entry which is preliminary data.</text>
</comment>
<evidence type="ECO:0000313" key="8">
    <source>
        <dbReference type="Proteomes" id="UP000190776"/>
    </source>
</evidence>
<dbReference type="InterPro" id="IPR006076">
    <property type="entry name" value="FAD-dep_OxRdtase"/>
</dbReference>
<evidence type="ECO:0000256" key="3">
    <source>
        <dbReference type="ARBA" id="ARBA00022630"/>
    </source>
</evidence>
<dbReference type="GO" id="GO:0050660">
    <property type="term" value="F:flavin adenine dinucleotide binding"/>
    <property type="evidence" value="ECO:0007669"/>
    <property type="project" value="InterPro"/>
</dbReference>
<protein>
    <submittedName>
        <fullName evidence="7">L-saccharopine oxidase</fullName>
    </submittedName>
</protein>
<keyword evidence="3" id="KW-0285">Flavoprotein</keyword>
<dbReference type="SUPFAM" id="SSF51905">
    <property type="entry name" value="FAD/NAD(P)-binding domain"/>
    <property type="match status" value="1"/>
</dbReference>
<proteinExistence type="inferred from homology"/>
<keyword evidence="4" id="KW-0274">FAD</keyword>
<dbReference type="Proteomes" id="UP000190776">
    <property type="component" value="Unassembled WGS sequence"/>
</dbReference>
<evidence type="ECO:0000256" key="4">
    <source>
        <dbReference type="ARBA" id="ARBA00022827"/>
    </source>
</evidence>
<evidence type="ECO:0000256" key="5">
    <source>
        <dbReference type="ARBA" id="ARBA00023002"/>
    </source>
</evidence>
<comment type="cofactor">
    <cofactor evidence="1">
        <name>FAD</name>
        <dbReference type="ChEBI" id="CHEBI:57692"/>
    </cofactor>
</comment>
<comment type="similarity">
    <text evidence="2">Belongs to the MSOX/MTOX family.</text>
</comment>
<keyword evidence="5" id="KW-0560">Oxidoreductase</keyword>
<dbReference type="InterPro" id="IPR036188">
    <property type="entry name" value="FAD/NAD-bd_sf"/>
</dbReference>
<dbReference type="GO" id="GO:0008115">
    <property type="term" value="F:sarcosine oxidase activity"/>
    <property type="evidence" value="ECO:0007669"/>
    <property type="project" value="TreeGrafter"/>
</dbReference>
<dbReference type="Gene3D" id="3.30.9.10">
    <property type="entry name" value="D-Amino Acid Oxidase, subunit A, domain 2"/>
    <property type="match status" value="1"/>
</dbReference>
<evidence type="ECO:0000256" key="1">
    <source>
        <dbReference type="ARBA" id="ARBA00001974"/>
    </source>
</evidence>
<dbReference type="GO" id="GO:0051698">
    <property type="term" value="F:saccharopine oxidase activity"/>
    <property type="evidence" value="ECO:0007669"/>
    <property type="project" value="TreeGrafter"/>
</dbReference>
<dbReference type="AlphaFoldDB" id="A0A1S8BM02"/>
<organism evidence="7 8">
    <name type="scientific">Diplodia seriata</name>
    <dbReference type="NCBI Taxonomy" id="420778"/>
    <lineage>
        <taxon>Eukaryota</taxon>
        <taxon>Fungi</taxon>
        <taxon>Dikarya</taxon>
        <taxon>Ascomycota</taxon>
        <taxon>Pezizomycotina</taxon>
        <taxon>Dothideomycetes</taxon>
        <taxon>Dothideomycetes incertae sedis</taxon>
        <taxon>Botryosphaeriales</taxon>
        <taxon>Botryosphaeriaceae</taxon>
        <taxon>Diplodia</taxon>
    </lineage>
</organism>
<accession>A0A1S8BM02</accession>
<dbReference type="OrthoDB" id="2219495at2759"/>
<dbReference type="PANTHER" id="PTHR10961:SF26">
    <property type="entry name" value="L-SACCHAROPINE OXIDASE"/>
    <property type="match status" value="1"/>
</dbReference>
<dbReference type="STRING" id="420778.A0A1S8BM02"/>
<dbReference type="InterPro" id="IPR045170">
    <property type="entry name" value="MTOX"/>
</dbReference>
<gene>
    <name evidence="7" type="ORF">BK809_0002990</name>
</gene>
<evidence type="ECO:0000313" key="7">
    <source>
        <dbReference type="EMBL" id="OMP88233.1"/>
    </source>
</evidence>
<dbReference type="PANTHER" id="PTHR10961">
    <property type="entry name" value="PEROXISOMAL SARCOSINE OXIDASE"/>
    <property type="match status" value="1"/>
</dbReference>
<reference evidence="7 8" key="1">
    <citation type="submission" date="2017-01" db="EMBL/GenBank/DDBJ databases">
        <title>Draft genome sequence of Diplodia seriata F98.1, a fungal species involved in grapevine trunk diseases.</title>
        <authorList>
            <person name="Robert-Siegwald G."/>
            <person name="Vallet J."/>
            <person name="Abou-Mansour E."/>
            <person name="Xu J."/>
            <person name="Rey P."/>
            <person name="Bertsch C."/>
            <person name="Rego C."/>
            <person name="Larignon P."/>
            <person name="Fontaine F."/>
            <person name="Lebrun M.-H."/>
        </authorList>
    </citation>
    <scope>NUCLEOTIDE SEQUENCE [LARGE SCALE GENOMIC DNA]</scope>
    <source>
        <strain evidence="7 8">F98.1</strain>
    </source>
</reference>
<feature type="domain" description="FAD dependent oxidoreductase" evidence="6">
    <location>
        <begin position="10"/>
        <end position="388"/>
    </location>
</feature>
<evidence type="ECO:0000259" key="6">
    <source>
        <dbReference type="Pfam" id="PF01266"/>
    </source>
</evidence>
<dbReference type="Pfam" id="PF01266">
    <property type="entry name" value="DAO"/>
    <property type="match status" value="1"/>
</dbReference>
<dbReference type="EMBL" id="MSZU01000075">
    <property type="protein sequence ID" value="OMP88233.1"/>
    <property type="molecule type" value="Genomic_DNA"/>
</dbReference>
<dbReference type="Gene3D" id="3.50.50.60">
    <property type="entry name" value="FAD/NAD(P)-binding domain"/>
    <property type="match status" value="1"/>
</dbReference>
<evidence type="ECO:0000256" key="2">
    <source>
        <dbReference type="ARBA" id="ARBA00010989"/>
    </source>
</evidence>